<evidence type="ECO:0000259" key="3">
    <source>
        <dbReference type="PROSITE" id="PS50048"/>
    </source>
</evidence>
<dbReference type="Pfam" id="PF00172">
    <property type="entry name" value="Zn_clus"/>
    <property type="match status" value="1"/>
</dbReference>
<evidence type="ECO:0000256" key="1">
    <source>
        <dbReference type="ARBA" id="ARBA00023242"/>
    </source>
</evidence>
<keyword evidence="5" id="KW-1185">Reference proteome</keyword>
<dbReference type="GO" id="GO:0001228">
    <property type="term" value="F:DNA-binding transcription activator activity, RNA polymerase II-specific"/>
    <property type="evidence" value="ECO:0007669"/>
    <property type="project" value="TreeGrafter"/>
</dbReference>
<dbReference type="PROSITE" id="PS00463">
    <property type="entry name" value="ZN2_CY6_FUNGAL_1"/>
    <property type="match status" value="1"/>
</dbReference>
<dbReference type="PANTHER" id="PTHR47784">
    <property type="entry name" value="STEROL UPTAKE CONTROL PROTEIN 2"/>
    <property type="match status" value="1"/>
</dbReference>
<proteinExistence type="predicted"/>
<dbReference type="AlphaFoldDB" id="A0A086TEP2"/>
<reference evidence="5" key="1">
    <citation type="journal article" date="2014" name="Genome Announc.">
        <title>Genome sequence and annotation of Acremonium chrysogenum, producer of the beta-lactam antibiotic cephalosporin C.</title>
        <authorList>
            <person name="Terfehr D."/>
            <person name="Dahlmann T.A."/>
            <person name="Specht T."/>
            <person name="Zadra I."/>
            <person name="Kuernsteiner H."/>
            <person name="Kueck U."/>
        </authorList>
    </citation>
    <scope>NUCLEOTIDE SEQUENCE [LARGE SCALE GENOMIC DNA]</scope>
    <source>
        <strain evidence="5">ATCC 11550 / CBS 779.69 / DSM 880 / IAM 14645 / JCM 23072 / IMI 49137</strain>
    </source>
</reference>
<protein>
    <submittedName>
        <fullName evidence="4">Sterol uptake control protein-like protein</fullName>
    </submittedName>
</protein>
<dbReference type="Proteomes" id="UP000029964">
    <property type="component" value="Unassembled WGS sequence"/>
</dbReference>
<keyword evidence="1" id="KW-0539">Nucleus</keyword>
<gene>
    <name evidence="4" type="ORF">ACRE_013880</name>
</gene>
<dbReference type="Gene3D" id="4.10.240.10">
    <property type="entry name" value="Zn(2)-C6 fungal-type DNA-binding domain"/>
    <property type="match status" value="1"/>
</dbReference>
<dbReference type="InterPro" id="IPR036864">
    <property type="entry name" value="Zn2-C6_fun-type_DNA-bd_sf"/>
</dbReference>
<comment type="caution">
    <text evidence="4">The sequence shown here is derived from an EMBL/GenBank/DDBJ whole genome shotgun (WGS) entry which is preliminary data.</text>
</comment>
<dbReference type="InterPro" id="IPR001138">
    <property type="entry name" value="Zn2Cys6_DnaBD"/>
</dbReference>
<feature type="compositionally biased region" description="Low complexity" evidence="2">
    <location>
        <begin position="18"/>
        <end position="31"/>
    </location>
</feature>
<dbReference type="PROSITE" id="PS50048">
    <property type="entry name" value="ZN2_CY6_FUNGAL_2"/>
    <property type="match status" value="1"/>
</dbReference>
<organism evidence="4 5">
    <name type="scientific">Hapsidospora chrysogenum (strain ATCC 11550 / CBS 779.69 / DSM 880 / IAM 14645 / JCM 23072 / IMI 49137)</name>
    <name type="common">Acremonium chrysogenum</name>
    <dbReference type="NCBI Taxonomy" id="857340"/>
    <lineage>
        <taxon>Eukaryota</taxon>
        <taxon>Fungi</taxon>
        <taxon>Dikarya</taxon>
        <taxon>Ascomycota</taxon>
        <taxon>Pezizomycotina</taxon>
        <taxon>Sordariomycetes</taxon>
        <taxon>Hypocreomycetidae</taxon>
        <taxon>Hypocreales</taxon>
        <taxon>Bionectriaceae</taxon>
        <taxon>Hapsidospora</taxon>
    </lineage>
</organism>
<sequence length="449" mass="49383">MSDVAILNTHQGWDSLPSSSSSSSSSSTSTSHISPTAAAALQPRRRPIPRKGHTKSRRGCLCCKRRRVKCPETRPECDNCLRLGLRCEYPEPPGATNPSAVAVAAAAVAIGNPRQTVLSSSNPHQFSMDDLRFFQHFIFTAYPPLPIGGGEIWMGVARLSHEYDYLVHAMLGLAASHLHLLTPSTTSFSPQALTHRVRAISGLNATLSTPCTSRAEADARFAALMALTFQSSYMPDGMLDFLSTVRGCIVLATAAMPGPEGSAFSSFTTQGHLQRVWEMSEDLSEGRVQWYRDIAWYRAFAEQGLASVKALEPLCQNGFERTYYGVLRSTVEEAKESPLRGFAELCHGYSILEDITHDAFTRFVDPSNATAQILLAHFFLFEHELGMLAMRPVAPAFPFRGSITTAWVHEAAERVGPEYARFMAWPVAYTLSGNMREDMEQRIPLGTVT</sequence>
<evidence type="ECO:0000313" key="4">
    <source>
        <dbReference type="EMBL" id="KFH47824.1"/>
    </source>
</evidence>
<feature type="compositionally biased region" description="Basic residues" evidence="2">
    <location>
        <begin position="43"/>
        <end position="56"/>
    </location>
</feature>
<dbReference type="SMART" id="SM00066">
    <property type="entry name" value="GAL4"/>
    <property type="match status" value="1"/>
</dbReference>
<feature type="domain" description="Zn(2)-C6 fungal-type" evidence="3">
    <location>
        <begin position="59"/>
        <end position="89"/>
    </location>
</feature>
<name>A0A086TEP2_HAPC1</name>
<evidence type="ECO:0000256" key="2">
    <source>
        <dbReference type="SAM" id="MobiDB-lite"/>
    </source>
</evidence>
<accession>A0A086TEP2</accession>
<dbReference type="InterPro" id="IPR021858">
    <property type="entry name" value="Fun_TF"/>
</dbReference>
<feature type="region of interest" description="Disordered" evidence="2">
    <location>
        <begin position="1"/>
        <end position="56"/>
    </location>
</feature>
<dbReference type="SUPFAM" id="SSF57701">
    <property type="entry name" value="Zn2/Cys6 DNA-binding domain"/>
    <property type="match status" value="1"/>
</dbReference>
<dbReference type="OrthoDB" id="416217at2759"/>
<dbReference type="GO" id="GO:0008270">
    <property type="term" value="F:zinc ion binding"/>
    <property type="evidence" value="ECO:0007669"/>
    <property type="project" value="InterPro"/>
</dbReference>
<dbReference type="PANTHER" id="PTHR47784:SF7">
    <property type="entry name" value="ZN(II)2CYS6 TRANSCRIPTION FACTOR (EUROFUNG)"/>
    <property type="match status" value="1"/>
</dbReference>
<dbReference type="STRING" id="857340.A0A086TEP2"/>
<evidence type="ECO:0000313" key="5">
    <source>
        <dbReference type="Proteomes" id="UP000029964"/>
    </source>
</evidence>
<dbReference type="InterPro" id="IPR053157">
    <property type="entry name" value="Sterol_Uptake_Regulator"/>
</dbReference>
<dbReference type="CDD" id="cd00067">
    <property type="entry name" value="GAL4"/>
    <property type="match status" value="1"/>
</dbReference>
<dbReference type="EMBL" id="JPKY01000007">
    <property type="protein sequence ID" value="KFH47824.1"/>
    <property type="molecule type" value="Genomic_DNA"/>
</dbReference>
<dbReference type="HOGENOM" id="CLU_027371_0_0_1"/>
<dbReference type="Pfam" id="PF11951">
    <property type="entry name" value="Fungal_trans_2"/>
    <property type="match status" value="1"/>
</dbReference>